<organism evidence="1">
    <name type="scientific">gut metagenome</name>
    <dbReference type="NCBI Taxonomy" id="749906"/>
    <lineage>
        <taxon>unclassified sequences</taxon>
        <taxon>metagenomes</taxon>
        <taxon>organismal metagenomes</taxon>
    </lineage>
</organism>
<accession>J9GA93</accession>
<reference evidence="1" key="1">
    <citation type="journal article" date="2012" name="PLoS ONE">
        <title>Gene sets for utilization of primary and secondary nutrition supplies in the distal gut of endangered iberian lynx.</title>
        <authorList>
            <person name="Alcaide M."/>
            <person name="Messina E."/>
            <person name="Richter M."/>
            <person name="Bargiela R."/>
            <person name="Peplies J."/>
            <person name="Huws S.A."/>
            <person name="Newbold C.J."/>
            <person name="Golyshin P.N."/>
            <person name="Simon M.A."/>
            <person name="Lopez G."/>
            <person name="Yakimov M.M."/>
            <person name="Ferrer M."/>
        </authorList>
    </citation>
    <scope>NUCLEOTIDE SEQUENCE</scope>
</reference>
<sequence length="92" mass="9993">MTTGLQCTSCPLRFSVQAISSRADSNSPSAFCPVRVSRINFTFSVMLFPAYFNSWIKACELGMAGRSVHNCLKGSSMLRTTRCPSASNVCLS</sequence>
<proteinExistence type="predicted"/>
<name>J9GA93_9ZZZZ</name>
<dbReference type="AlphaFoldDB" id="J9GA93"/>
<comment type="caution">
    <text evidence="1">The sequence shown here is derived from an EMBL/GenBank/DDBJ whole genome shotgun (WGS) entry which is preliminary data.</text>
</comment>
<evidence type="ECO:0000313" key="1">
    <source>
        <dbReference type="EMBL" id="EJW98672.1"/>
    </source>
</evidence>
<protein>
    <submittedName>
        <fullName evidence="1">Uncharacterized protein</fullName>
    </submittedName>
</protein>
<gene>
    <name evidence="1" type="ORF">EVA_13228</name>
</gene>
<dbReference type="EMBL" id="AMCI01004159">
    <property type="protein sequence ID" value="EJW98672.1"/>
    <property type="molecule type" value="Genomic_DNA"/>
</dbReference>